<dbReference type="SUPFAM" id="SSF55973">
    <property type="entry name" value="S-adenosylmethionine synthetase"/>
    <property type="match status" value="3"/>
</dbReference>
<evidence type="ECO:0000256" key="4">
    <source>
        <dbReference type="ARBA" id="ARBA00009685"/>
    </source>
</evidence>
<evidence type="ECO:0000256" key="5">
    <source>
        <dbReference type="ARBA" id="ARBA00012828"/>
    </source>
</evidence>
<evidence type="ECO:0000259" key="13">
    <source>
        <dbReference type="Pfam" id="PF00438"/>
    </source>
</evidence>
<evidence type="ECO:0000256" key="9">
    <source>
        <dbReference type="ARBA" id="ARBA00022741"/>
    </source>
</evidence>
<dbReference type="PROSITE" id="PS00377">
    <property type="entry name" value="ADOMET_SYNTHASE_2"/>
    <property type="match status" value="1"/>
</dbReference>
<keyword evidence="7 16" id="KW-0808">Transferase</keyword>
<dbReference type="InterPro" id="IPR022636">
    <property type="entry name" value="S-AdoMet_synthetase_sfam"/>
</dbReference>
<dbReference type="InterPro" id="IPR022631">
    <property type="entry name" value="ADOMET_SYNTHASE_CS"/>
</dbReference>
<proteinExistence type="inferred from homology"/>
<dbReference type="PROSITE" id="PS00376">
    <property type="entry name" value="ADOMET_SYNTHASE_1"/>
    <property type="match status" value="1"/>
</dbReference>
<name>A0A1W1E839_9ZZZZ</name>
<dbReference type="NCBIfam" id="TIGR01034">
    <property type="entry name" value="metK"/>
    <property type="match status" value="1"/>
</dbReference>
<dbReference type="EC" id="2.5.1.6" evidence="5"/>
<evidence type="ECO:0000256" key="6">
    <source>
        <dbReference type="ARBA" id="ARBA00022563"/>
    </source>
</evidence>
<dbReference type="Pfam" id="PF02772">
    <property type="entry name" value="S-AdoMet_synt_M"/>
    <property type="match status" value="1"/>
</dbReference>
<accession>A0A1W1E839</accession>
<protein>
    <recommendedName>
        <fullName evidence="5">methionine adenosyltransferase</fullName>
        <ecNumber evidence="5">2.5.1.6</ecNumber>
    </recommendedName>
</protein>
<reference evidence="16" key="1">
    <citation type="submission" date="2016-10" db="EMBL/GenBank/DDBJ databases">
        <authorList>
            <person name="de Groot N.N."/>
        </authorList>
    </citation>
    <scope>NUCLEOTIDE SEQUENCE</scope>
</reference>
<dbReference type="EMBL" id="FPIB01000010">
    <property type="protein sequence ID" value="SFV90122.1"/>
    <property type="molecule type" value="Genomic_DNA"/>
</dbReference>
<dbReference type="GO" id="GO:0046872">
    <property type="term" value="F:metal ion binding"/>
    <property type="evidence" value="ECO:0007669"/>
    <property type="project" value="UniProtKB-KW"/>
</dbReference>
<organism evidence="16">
    <name type="scientific">hydrothermal vent metagenome</name>
    <dbReference type="NCBI Taxonomy" id="652676"/>
    <lineage>
        <taxon>unclassified sequences</taxon>
        <taxon>metagenomes</taxon>
        <taxon>ecological metagenomes</taxon>
    </lineage>
</organism>
<dbReference type="GO" id="GO:0005524">
    <property type="term" value="F:ATP binding"/>
    <property type="evidence" value="ECO:0007669"/>
    <property type="project" value="UniProtKB-KW"/>
</dbReference>
<feature type="domain" description="S-adenosylmethionine synthetase C-terminal" evidence="15">
    <location>
        <begin position="234"/>
        <end position="373"/>
    </location>
</feature>
<dbReference type="CDD" id="cd18079">
    <property type="entry name" value="S-AdoMet_synt"/>
    <property type="match status" value="1"/>
</dbReference>
<evidence type="ECO:0000256" key="8">
    <source>
        <dbReference type="ARBA" id="ARBA00022723"/>
    </source>
</evidence>
<dbReference type="GO" id="GO:0006556">
    <property type="term" value="P:S-adenosylmethionine biosynthetic process"/>
    <property type="evidence" value="ECO:0007669"/>
    <property type="project" value="UniProtKB-UniPathway"/>
</dbReference>
<evidence type="ECO:0000256" key="1">
    <source>
        <dbReference type="ARBA" id="ARBA00001946"/>
    </source>
</evidence>
<comment type="similarity">
    <text evidence="4">Belongs to the AdoMet synthase family.</text>
</comment>
<dbReference type="InterPro" id="IPR002133">
    <property type="entry name" value="S-AdoMet_synthetase"/>
</dbReference>
<evidence type="ECO:0000256" key="12">
    <source>
        <dbReference type="ARBA" id="ARBA00022958"/>
    </source>
</evidence>
<dbReference type="InterPro" id="IPR022629">
    <property type="entry name" value="S-AdoMet_synt_central"/>
</dbReference>
<comment type="cofactor">
    <cofactor evidence="2">
        <name>K(+)</name>
        <dbReference type="ChEBI" id="CHEBI:29103"/>
    </cofactor>
</comment>
<dbReference type="InterPro" id="IPR022628">
    <property type="entry name" value="S-AdoMet_synt_N"/>
</dbReference>
<dbReference type="PANTHER" id="PTHR11964">
    <property type="entry name" value="S-ADENOSYLMETHIONINE SYNTHETASE"/>
    <property type="match status" value="1"/>
</dbReference>
<dbReference type="PIRSF" id="PIRSF000497">
    <property type="entry name" value="MAT"/>
    <property type="match status" value="1"/>
</dbReference>
<dbReference type="GO" id="GO:0006730">
    <property type="term" value="P:one-carbon metabolic process"/>
    <property type="evidence" value="ECO:0007669"/>
    <property type="project" value="UniProtKB-KW"/>
</dbReference>
<evidence type="ECO:0000256" key="7">
    <source>
        <dbReference type="ARBA" id="ARBA00022679"/>
    </source>
</evidence>
<evidence type="ECO:0000256" key="11">
    <source>
        <dbReference type="ARBA" id="ARBA00022842"/>
    </source>
</evidence>
<keyword evidence="11" id="KW-0460">Magnesium</keyword>
<feature type="domain" description="S-adenosylmethionine synthetase central" evidence="14">
    <location>
        <begin position="114"/>
        <end position="232"/>
    </location>
</feature>
<keyword evidence="6" id="KW-0554">One-carbon metabolism</keyword>
<keyword evidence="10" id="KW-0067">ATP-binding</keyword>
<dbReference type="GO" id="GO:0004478">
    <property type="term" value="F:methionine adenosyltransferase activity"/>
    <property type="evidence" value="ECO:0007669"/>
    <property type="project" value="UniProtKB-EC"/>
</dbReference>
<evidence type="ECO:0000256" key="2">
    <source>
        <dbReference type="ARBA" id="ARBA00001958"/>
    </source>
</evidence>
<gene>
    <name evidence="16" type="ORF">MNB_SV-4-1237</name>
</gene>
<dbReference type="InterPro" id="IPR022630">
    <property type="entry name" value="S-AdoMet_synt_C"/>
</dbReference>
<dbReference type="FunFam" id="3.30.300.10:FF:000003">
    <property type="entry name" value="S-adenosylmethionine synthase"/>
    <property type="match status" value="1"/>
</dbReference>
<keyword evidence="12" id="KW-0630">Potassium</keyword>
<keyword evidence="9" id="KW-0547">Nucleotide-binding</keyword>
<dbReference type="Pfam" id="PF00438">
    <property type="entry name" value="S-AdoMet_synt_N"/>
    <property type="match status" value="1"/>
</dbReference>
<feature type="domain" description="S-adenosylmethionine synthetase N-terminal" evidence="13">
    <location>
        <begin position="5"/>
        <end position="102"/>
    </location>
</feature>
<evidence type="ECO:0000259" key="15">
    <source>
        <dbReference type="Pfam" id="PF02773"/>
    </source>
</evidence>
<dbReference type="AlphaFoldDB" id="A0A1W1E839"/>
<keyword evidence="8" id="KW-0479">Metal-binding</keyword>
<dbReference type="UniPathway" id="UPA00315">
    <property type="reaction ID" value="UER00080"/>
</dbReference>
<evidence type="ECO:0000256" key="3">
    <source>
        <dbReference type="ARBA" id="ARBA00005224"/>
    </source>
</evidence>
<dbReference type="HAMAP" id="MF_00086">
    <property type="entry name" value="S_AdoMet_synth1"/>
    <property type="match status" value="1"/>
</dbReference>
<comment type="cofactor">
    <cofactor evidence="1">
        <name>Mg(2+)</name>
        <dbReference type="ChEBI" id="CHEBI:18420"/>
    </cofactor>
</comment>
<dbReference type="Gene3D" id="3.30.300.10">
    <property type="match status" value="3"/>
</dbReference>
<evidence type="ECO:0000256" key="10">
    <source>
        <dbReference type="ARBA" id="ARBA00022840"/>
    </source>
</evidence>
<dbReference type="Pfam" id="PF02773">
    <property type="entry name" value="S-AdoMet_synt_C"/>
    <property type="match status" value="1"/>
</dbReference>
<comment type="pathway">
    <text evidence="3">Amino-acid biosynthesis; S-adenosyl-L-methionine biosynthesis; S-adenosyl-L-methionine from L-methionine: step 1/1.</text>
</comment>
<evidence type="ECO:0000313" key="16">
    <source>
        <dbReference type="EMBL" id="SFV90122.1"/>
    </source>
</evidence>
<evidence type="ECO:0000259" key="14">
    <source>
        <dbReference type="Pfam" id="PF02772"/>
    </source>
</evidence>
<sequence length="386" mass="41607">MAHEYIFTSESVTEGHPDKMADQISDAILDYIIKEDPNARVACETLLSNGFCVIAGELKTSAYAPMQEIAREVVRDIGYTDASYGFDYRSAGVLNGIGEQSPDINQGVDQADGEIGAGDQGLMFGYACKETPELMPLPITLAHRLTSKLAEVRKNGTVPFLRPDGKAQVSVKYVDGTPVSVDTVVVSTQHHDNVSLTQVQKAVREEVINPVLDAYGMLHDEITYHINPTGRFVIGGPQGDAGLTGRKIIVDTYGGSCPHGGGAFSGKDPTKVDRSAAYAARYVAKNLVAAGACEKATIQIAYAIGVAAPVSIHLDTHGTAHVAEDQIVACVKELFDLTPKGIMESLDLLRPIYRKTAAYGHFGREDEDFTWEKTDRVEAIKSFLGI</sequence>